<feature type="region of interest" description="Disordered" evidence="1">
    <location>
        <begin position="28"/>
        <end position="302"/>
    </location>
</feature>
<evidence type="ECO:0000256" key="1">
    <source>
        <dbReference type="SAM" id="MobiDB-lite"/>
    </source>
</evidence>
<evidence type="ECO:0000313" key="3">
    <source>
        <dbReference type="Proteomes" id="UP001345013"/>
    </source>
</evidence>
<gene>
    <name evidence="2" type="ORF">LTR24_004520</name>
</gene>
<evidence type="ECO:0000313" key="2">
    <source>
        <dbReference type="EMBL" id="KAK5093117.1"/>
    </source>
</evidence>
<sequence>MSSQWVDWDPETLALTGDDLDNAIDLYNDTLGKKDGDAKEGPRDFETNFIDLTGEDDEDMNELREQPTGSRSNKRGHSEVFSMGGVANTVEGKDGLPAKRSKFHNNDSPSKGKSGSSQQLPALPNVSNASIIPQPMHNSYTNDATQEELKKAHTTSEQPSLSLTSPYPAINTKVQSDDPSHGSQRQGGPPQPYNPLSDRSVQQARQQPTQQPSLTAPHPTLNHHRQNTYTSYTQSTPAASRPPTYSAAPTPPIPGPPPPATIQLPPSLVNVEQTPHAPQAPPPIGPESKSSHHIRSHLGITDSGGQDIIRNVAWKLRNANLIKDDPKHNLAKLRYWVPRDQYDFRKQYGHDSQAHLKLVAWMDEMEKSEVEGVKREILELWATECRRN</sequence>
<keyword evidence="3" id="KW-1185">Reference proteome</keyword>
<accession>A0ABR0KBN6</accession>
<dbReference type="EMBL" id="JAVRRG010000047">
    <property type="protein sequence ID" value="KAK5093117.1"/>
    <property type="molecule type" value="Genomic_DNA"/>
</dbReference>
<name>A0ABR0KBN6_9EURO</name>
<reference evidence="2 3" key="1">
    <citation type="submission" date="2023-08" db="EMBL/GenBank/DDBJ databases">
        <title>Black Yeasts Isolated from many extreme environments.</title>
        <authorList>
            <person name="Coleine C."/>
            <person name="Stajich J.E."/>
            <person name="Selbmann L."/>
        </authorList>
    </citation>
    <scope>NUCLEOTIDE SEQUENCE [LARGE SCALE GENOMIC DNA]</scope>
    <source>
        <strain evidence="2 3">CCFEE 5885</strain>
    </source>
</reference>
<organism evidence="2 3">
    <name type="scientific">Lithohypha guttulata</name>
    <dbReference type="NCBI Taxonomy" id="1690604"/>
    <lineage>
        <taxon>Eukaryota</taxon>
        <taxon>Fungi</taxon>
        <taxon>Dikarya</taxon>
        <taxon>Ascomycota</taxon>
        <taxon>Pezizomycotina</taxon>
        <taxon>Eurotiomycetes</taxon>
        <taxon>Chaetothyriomycetidae</taxon>
        <taxon>Chaetothyriales</taxon>
        <taxon>Trichomeriaceae</taxon>
        <taxon>Lithohypha</taxon>
    </lineage>
</organism>
<feature type="compositionally biased region" description="Polar residues" evidence="1">
    <location>
        <begin position="227"/>
        <end position="238"/>
    </location>
</feature>
<feature type="compositionally biased region" description="Low complexity" evidence="1">
    <location>
        <begin position="202"/>
        <end position="211"/>
    </location>
</feature>
<proteinExistence type="predicted"/>
<feature type="compositionally biased region" description="Polar residues" evidence="1">
    <location>
        <begin position="125"/>
        <end position="144"/>
    </location>
</feature>
<feature type="compositionally biased region" description="Pro residues" evidence="1">
    <location>
        <begin position="249"/>
        <end position="260"/>
    </location>
</feature>
<feature type="compositionally biased region" description="Basic and acidic residues" evidence="1">
    <location>
        <begin position="31"/>
        <end position="46"/>
    </location>
</feature>
<comment type="caution">
    <text evidence="2">The sequence shown here is derived from an EMBL/GenBank/DDBJ whole genome shotgun (WGS) entry which is preliminary data.</text>
</comment>
<feature type="compositionally biased region" description="Polar residues" evidence="1">
    <location>
        <begin position="155"/>
        <end position="165"/>
    </location>
</feature>
<protein>
    <submittedName>
        <fullName evidence="2">Uncharacterized protein</fullName>
    </submittedName>
</protein>
<feature type="compositionally biased region" description="Low complexity" evidence="1">
    <location>
        <begin position="108"/>
        <end position="121"/>
    </location>
</feature>
<dbReference type="Proteomes" id="UP001345013">
    <property type="component" value="Unassembled WGS sequence"/>
</dbReference>